<comment type="caution">
    <text evidence="1">The sequence shown here is derived from an EMBL/GenBank/DDBJ whole genome shotgun (WGS) entry which is preliminary data.</text>
</comment>
<dbReference type="Proteomes" id="UP001281656">
    <property type="component" value="Unassembled WGS sequence"/>
</dbReference>
<accession>A0ABU4JT71</accession>
<evidence type="ECO:0000313" key="1">
    <source>
        <dbReference type="EMBL" id="MDW8801301.1"/>
    </source>
</evidence>
<proteinExistence type="predicted"/>
<dbReference type="RefSeq" id="WP_318797925.1">
    <property type="nucleotide sequence ID" value="NZ_JARUJP010000008.1"/>
</dbReference>
<protein>
    <submittedName>
        <fullName evidence="1">Uncharacterized protein</fullName>
    </submittedName>
</protein>
<name>A0ABU4JT71_9CLOT</name>
<evidence type="ECO:0000313" key="2">
    <source>
        <dbReference type="Proteomes" id="UP001281656"/>
    </source>
</evidence>
<dbReference type="EMBL" id="JARUJP010000008">
    <property type="protein sequence ID" value="MDW8801301.1"/>
    <property type="molecule type" value="Genomic_DNA"/>
</dbReference>
<organism evidence="1 2">
    <name type="scientific">Clostridium tanneri</name>
    <dbReference type="NCBI Taxonomy" id="3037988"/>
    <lineage>
        <taxon>Bacteria</taxon>
        <taxon>Bacillati</taxon>
        <taxon>Bacillota</taxon>
        <taxon>Clostridia</taxon>
        <taxon>Eubacteriales</taxon>
        <taxon>Clostridiaceae</taxon>
        <taxon>Clostridium</taxon>
    </lineage>
</organism>
<reference evidence="1 2" key="1">
    <citation type="submission" date="2023-04" db="EMBL/GenBank/DDBJ databases">
        <title>Clostridium tannerae sp. nov., isolated from the fecal material of an alpaca.</title>
        <authorList>
            <person name="Miller S."/>
            <person name="Hendry M."/>
            <person name="King J."/>
            <person name="Sankaranarayanan K."/>
            <person name="Lawson P.A."/>
        </authorList>
    </citation>
    <scope>NUCLEOTIDE SEQUENCE [LARGE SCALE GENOMIC DNA]</scope>
    <source>
        <strain evidence="1 2">A1-XYC3</strain>
    </source>
</reference>
<gene>
    <name evidence="1" type="ORF">P8V03_09055</name>
</gene>
<keyword evidence="2" id="KW-1185">Reference proteome</keyword>
<sequence>MATVLSKELDLTLNQTSEGTEVTSIVTATGVEPDYDFVVLVDVSLVRKSAPEVTEHYFVAHKYPAGSWTGTDTFQLAITPAMLDADTATAKAYGSYAKTS</sequence>